<evidence type="ECO:0000313" key="3">
    <source>
        <dbReference type="Proteomes" id="UP000053647"/>
    </source>
</evidence>
<dbReference type="AlphaFoldDB" id="A0A0C9TZJ0"/>
<feature type="compositionally biased region" description="Polar residues" evidence="1">
    <location>
        <begin position="9"/>
        <end position="20"/>
    </location>
</feature>
<name>A0A0C9TZJ0_PAXIN</name>
<organism evidence="2 3">
    <name type="scientific">Paxillus involutus ATCC 200175</name>
    <dbReference type="NCBI Taxonomy" id="664439"/>
    <lineage>
        <taxon>Eukaryota</taxon>
        <taxon>Fungi</taxon>
        <taxon>Dikarya</taxon>
        <taxon>Basidiomycota</taxon>
        <taxon>Agaricomycotina</taxon>
        <taxon>Agaricomycetes</taxon>
        <taxon>Agaricomycetidae</taxon>
        <taxon>Boletales</taxon>
        <taxon>Paxilineae</taxon>
        <taxon>Paxillaceae</taxon>
        <taxon>Paxillus</taxon>
    </lineage>
</organism>
<feature type="compositionally biased region" description="Pro residues" evidence="1">
    <location>
        <begin position="162"/>
        <end position="172"/>
    </location>
</feature>
<reference evidence="3" key="2">
    <citation type="submission" date="2015-01" db="EMBL/GenBank/DDBJ databases">
        <title>Evolutionary Origins and Diversification of the Mycorrhizal Mutualists.</title>
        <authorList>
            <consortium name="DOE Joint Genome Institute"/>
            <consortium name="Mycorrhizal Genomics Consortium"/>
            <person name="Kohler A."/>
            <person name="Kuo A."/>
            <person name="Nagy L.G."/>
            <person name="Floudas D."/>
            <person name="Copeland A."/>
            <person name="Barry K.W."/>
            <person name="Cichocki N."/>
            <person name="Veneault-Fourrey C."/>
            <person name="LaButti K."/>
            <person name="Lindquist E.A."/>
            <person name="Lipzen A."/>
            <person name="Lundell T."/>
            <person name="Morin E."/>
            <person name="Murat C."/>
            <person name="Riley R."/>
            <person name="Ohm R."/>
            <person name="Sun H."/>
            <person name="Tunlid A."/>
            <person name="Henrissat B."/>
            <person name="Grigoriev I.V."/>
            <person name="Hibbett D.S."/>
            <person name="Martin F."/>
        </authorList>
    </citation>
    <scope>NUCLEOTIDE SEQUENCE [LARGE SCALE GENOMIC DNA]</scope>
    <source>
        <strain evidence="3">ATCC 200175</strain>
    </source>
</reference>
<gene>
    <name evidence="2" type="ORF">PAXINDRAFT_11421</name>
</gene>
<proteinExistence type="predicted"/>
<protein>
    <submittedName>
        <fullName evidence="2">Uncharacterized protein</fullName>
    </submittedName>
</protein>
<dbReference type="Proteomes" id="UP000053647">
    <property type="component" value="Unassembled WGS sequence"/>
</dbReference>
<reference evidence="2 3" key="1">
    <citation type="submission" date="2014-06" db="EMBL/GenBank/DDBJ databases">
        <authorList>
            <consortium name="DOE Joint Genome Institute"/>
            <person name="Kuo A."/>
            <person name="Kohler A."/>
            <person name="Nagy L.G."/>
            <person name="Floudas D."/>
            <person name="Copeland A."/>
            <person name="Barry K.W."/>
            <person name="Cichocki N."/>
            <person name="Veneault-Fourrey C."/>
            <person name="LaButti K."/>
            <person name="Lindquist E.A."/>
            <person name="Lipzen A."/>
            <person name="Lundell T."/>
            <person name="Morin E."/>
            <person name="Murat C."/>
            <person name="Sun H."/>
            <person name="Tunlid A."/>
            <person name="Henrissat B."/>
            <person name="Grigoriev I.V."/>
            <person name="Hibbett D.S."/>
            <person name="Martin F."/>
            <person name="Nordberg H.P."/>
            <person name="Cantor M.N."/>
            <person name="Hua S.X."/>
        </authorList>
    </citation>
    <scope>NUCLEOTIDE SEQUENCE [LARGE SCALE GENOMIC DNA]</scope>
    <source>
        <strain evidence="2 3">ATCC 200175</strain>
    </source>
</reference>
<feature type="region of interest" description="Disordered" evidence="1">
    <location>
        <begin position="1"/>
        <end position="208"/>
    </location>
</feature>
<feature type="compositionally biased region" description="Polar residues" evidence="1">
    <location>
        <begin position="114"/>
        <end position="129"/>
    </location>
</feature>
<dbReference type="EMBL" id="KN819335">
    <property type="protein sequence ID" value="KIJ15843.1"/>
    <property type="molecule type" value="Genomic_DNA"/>
</dbReference>
<evidence type="ECO:0000256" key="1">
    <source>
        <dbReference type="SAM" id="MobiDB-lite"/>
    </source>
</evidence>
<dbReference type="HOGENOM" id="CLU_1321257_0_0_1"/>
<feature type="compositionally biased region" description="Basic and acidic residues" evidence="1">
    <location>
        <begin position="56"/>
        <end position="74"/>
    </location>
</feature>
<evidence type="ECO:0000313" key="2">
    <source>
        <dbReference type="EMBL" id="KIJ15843.1"/>
    </source>
</evidence>
<accession>A0A0C9TZJ0</accession>
<feature type="compositionally biased region" description="Basic and acidic residues" evidence="1">
    <location>
        <begin position="189"/>
        <end position="208"/>
    </location>
</feature>
<sequence length="208" mass="22581">MLARLEIPSSESSSPATTNIRPCYMASISGVGNQVKPRPNKSILSRRRARSPAPIEYREKGTRQRRHGPDDQQRRSSSHAEYQDDDGNDEEVHHACIVPQTPETEVVAERGPGESTTGQIADNVNLATPESSSNDDGGDEDVYHAYVAPTTTPPTPYHAIPPDEPPPPPPSTPLEGEKGGEQSIGRAGETYKDDDATWGEGERVETTE</sequence>
<keyword evidence="3" id="KW-1185">Reference proteome</keyword>